<dbReference type="PRINTS" id="PR00038">
    <property type="entry name" value="HTHLUXR"/>
</dbReference>
<dbReference type="InterPro" id="IPR000014">
    <property type="entry name" value="PAS"/>
</dbReference>
<accession>A0A1H1J448</accession>
<dbReference type="Pfam" id="PF00196">
    <property type="entry name" value="GerE"/>
    <property type="match status" value="1"/>
</dbReference>
<evidence type="ECO:0000256" key="1">
    <source>
        <dbReference type="ARBA" id="ARBA00023015"/>
    </source>
</evidence>
<dbReference type="CDD" id="cd00130">
    <property type="entry name" value="PAS"/>
    <property type="match status" value="1"/>
</dbReference>
<reference evidence="7" key="1">
    <citation type="submission" date="2016-10" db="EMBL/GenBank/DDBJ databases">
        <authorList>
            <person name="Varghese N."/>
            <person name="Submissions S."/>
        </authorList>
    </citation>
    <scope>NUCLEOTIDE SEQUENCE [LARGE SCALE GENOMIC DNA]</scope>
    <source>
        <strain evidence="7">DUS833</strain>
    </source>
</reference>
<dbReference type="CDD" id="cd06170">
    <property type="entry name" value="LuxR_C_like"/>
    <property type="match status" value="1"/>
</dbReference>
<sequence length="371" mass="40779">MKGRPKLHLSLSPEDRAALNDFAQRGGTSPALAFRARIVLACAEGLDNAVVAARVQSTAHTVSKWRRRFIMDGLQGLTDLPRSGAPQRIGEATVAAIASRKPDGVTAVSSARHVARESNVSASTVGRIWQNMDRPVKRSGSHGQSRTAHPSAGSEVVSIKAMPPTVNQEGQGSSDDRLATDVGSGGSPYPPDDLAQAFRMAPVGLLLSRQRVIVSCNYTFGEIFGCAPNELAGRSLEYLYPSQDEFRHIGERAWLVMKETGFYSDERIMQRLDGSPFWCHVSGRSMNRNDPFATAIWAFEDISSVRRVTRDLTRREREVAQLLVTGKSSKQIARELQISHRTVEAHRARLMRKYAAMTTGELIGKLLGRDR</sequence>
<dbReference type="InterPro" id="IPR016032">
    <property type="entry name" value="Sig_transdc_resp-reg_C-effctor"/>
</dbReference>
<evidence type="ECO:0000313" key="7">
    <source>
        <dbReference type="Proteomes" id="UP000199365"/>
    </source>
</evidence>
<dbReference type="InterPro" id="IPR035965">
    <property type="entry name" value="PAS-like_dom_sf"/>
</dbReference>
<evidence type="ECO:0000256" key="4">
    <source>
        <dbReference type="SAM" id="MobiDB-lite"/>
    </source>
</evidence>
<evidence type="ECO:0000313" key="6">
    <source>
        <dbReference type="EMBL" id="SDR44731.1"/>
    </source>
</evidence>
<dbReference type="PANTHER" id="PTHR44688:SF16">
    <property type="entry name" value="DNA-BINDING TRANSCRIPTIONAL ACTIVATOR DEVR_DOSR"/>
    <property type="match status" value="1"/>
</dbReference>
<feature type="region of interest" description="Disordered" evidence="4">
    <location>
        <begin position="132"/>
        <end position="187"/>
    </location>
</feature>
<evidence type="ECO:0000256" key="3">
    <source>
        <dbReference type="ARBA" id="ARBA00023163"/>
    </source>
</evidence>
<dbReference type="PANTHER" id="PTHR44688">
    <property type="entry name" value="DNA-BINDING TRANSCRIPTIONAL ACTIVATOR DEVR_DOSR"/>
    <property type="match status" value="1"/>
</dbReference>
<gene>
    <name evidence="6" type="ORF">SAMN05445850_4142</name>
</gene>
<name>A0A1H1J448_9BURK</name>
<dbReference type="Gene3D" id="3.30.450.20">
    <property type="entry name" value="PAS domain"/>
    <property type="match status" value="1"/>
</dbReference>
<dbReference type="InterPro" id="IPR036388">
    <property type="entry name" value="WH-like_DNA-bd_sf"/>
</dbReference>
<dbReference type="PROSITE" id="PS50043">
    <property type="entry name" value="HTH_LUXR_2"/>
    <property type="match status" value="1"/>
</dbReference>
<dbReference type="Gene3D" id="1.10.10.10">
    <property type="entry name" value="Winged helix-like DNA-binding domain superfamily/Winged helix DNA-binding domain"/>
    <property type="match status" value="1"/>
</dbReference>
<organism evidence="6 7">
    <name type="scientific">Paraburkholderia tuberum</name>
    <dbReference type="NCBI Taxonomy" id="157910"/>
    <lineage>
        <taxon>Bacteria</taxon>
        <taxon>Pseudomonadati</taxon>
        <taxon>Pseudomonadota</taxon>
        <taxon>Betaproteobacteria</taxon>
        <taxon>Burkholderiales</taxon>
        <taxon>Burkholderiaceae</taxon>
        <taxon>Paraburkholderia</taxon>
    </lineage>
</organism>
<dbReference type="Proteomes" id="UP000199365">
    <property type="component" value="Unassembled WGS sequence"/>
</dbReference>
<dbReference type="GO" id="GO:0003677">
    <property type="term" value="F:DNA binding"/>
    <property type="evidence" value="ECO:0007669"/>
    <property type="project" value="UniProtKB-KW"/>
</dbReference>
<dbReference type="SUPFAM" id="SSF55785">
    <property type="entry name" value="PYP-like sensor domain (PAS domain)"/>
    <property type="match status" value="1"/>
</dbReference>
<proteinExistence type="predicted"/>
<keyword evidence="2" id="KW-0238">DNA-binding</keyword>
<keyword evidence="3" id="KW-0804">Transcription</keyword>
<keyword evidence="7" id="KW-1185">Reference proteome</keyword>
<feature type="domain" description="HTH luxR-type" evidence="5">
    <location>
        <begin position="305"/>
        <end position="370"/>
    </location>
</feature>
<keyword evidence="1" id="KW-0805">Transcription regulation</keyword>
<dbReference type="Pfam" id="PF13426">
    <property type="entry name" value="PAS_9"/>
    <property type="match status" value="1"/>
</dbReference>
<dbReference type="Pfam" id="PF13565">
    <property type="entry name" value="HTH_32"/>
    <property type="match status" value="1"/>
</dbReference>
<dbReference type="PROSITE" id="PS00622">
    <property type="entry name" value="HTH_LUXR_1"/>
    <property type="match status" value="1"/>
</dbReference>
<dbReference type="SUPFAM" id="SSF46894">
    <property type="entry name" value="C-terminal effector domain of the bipartite response regulators"/>
    <property type="match status" value="1"/>
</dbReference>
<evidence type="ECO:0000259" key="5">
    <source>
        <dbReference type="PROSITE" id="PS50043"/>
    </source>
</evidence>
<dbReference type="RefSeq" id="WP_090806447.1">
    <property type="nucleotide sequence ID" value="NZ_FNKX01000002.1"/>
</dbReference>
<dbReference type="NCBIfam" id="TIGR00229">
    <property type="entry name" value="sensory_box"/>
    <property type="match status" value="1"/>
</dbReference>
<dbReference type="InterPro" id="IPR009057">
    <property type="entry name" value="Homeodomain-like_sf"/>
</dbReference>
<dbReference type="SUPFAM" id="SSF46689">
    <property type="entry name" value="Homeodomain-like"/>
    <property type="match status" value="1"/>
</dbReference>
<protein>
    <submittedName>
        <fullName evidence="6">PAS domain S-box-containing protein</fullName>
    </submittedName>
</protein>
<dbReference type="GO" id="GO:0006355">
    <property type="term" value="P:regulation of DNA-templated transcription"/>
    <property type="evidence" value="ECO:0007669"/>
    <property type="project" value="InterPro"/>
</dbReference>
<dbReference type="STRING" id="157910.SAMN05445850_4142"/>
<dbReference type="InterPro" id="IPR000792">
    <property type="entry name" value="Tscrpt_reg_LuxR_C"/>
</dbReference>
<evidence type="ECO:0000256" key="2">
    <source>
        <dbReference type="ARBA" id="ARBA00023125"/>
    </source>
</evidence>
<dbReference type="AlphaFoldDB" id="A0A1H1J448"/>
<dbReference type="EMBL" id="FNKX01000002">
    <property type="protein sequence ID" value="SDR44731.1"/>
    <property type="molecule type" value="Genomic_DNA"/>
</dbReference>
<dbReference type="SMART" id="SM00421">
    <property type="entry name" value="HTH_LUXR"/>
    <property type="match status" value="1"/>
</dbReference>